<organism evidence="2 3">
    <name type="scientific">Hypothenemus hampei</name>
    <name type="common">Coffee berry borer</name>
    <dbReference type="NCBI Taxonomy" id="57062"/>
    <lineage>
        <taxon>Eukaryota</taxon>
        <taxon>Metazoa</taxon>
        <taxon>Ecdysozoa</taxon>
        <taxon>Arthropoda</taxon>
        <taxon>Hexapoda</taxon>
        <taxon>Insecta</taxon>
        <taxon>Pterygota</taxon>
        <taxon>Neoptera</taxon>
        <taxon>Endopterygota</taxon>
        <taxon>Coleoptera</taxon>
        <taxon>Polyphaga</taxon>
        <taxon>Cucujiformia</taxon>
        <taxon>Curculionidae</taxon>
        <taxon>Scolytinae</taxon>
        <taxon>Hypothenemus</taxon>
    </lineage>
</organism>
<evidence type="ECO:0000313" key="3">
    <source>
        <dbReference type="Proteomes" id="UP001566132"/>
    </source>
</evidence>
<keyword evidence="1" id="KW-0812">Transmembrane</keyword>
<keyword evidence="1" id="KW-0472">Membrane</keyword>
<protein>
    <submittedName>
        <fullName evidence="2">Uncharacterized protein</fullName>
    </submittedName>
</protein>
<dbReference type="EMBL" id="JBDJPC010000006">
    <property type="protein sequence ID" value="KAL1498308.1"/>
    <property type="molecule type" value="Genomic_DNA"/>
</dbReference>
<dbReference type="Proteomes" id="UP001566132">
    <property type="component" value="Unassembled WGS sequence"/>
</dbReference>
<gene>
    <name evidence="2" type="ORF">ABEB36_009124</name>
</gene>
<evidence type="ECO:0000256" key="1">
    <source>
        <dbReference type="SAM" id="Phobius"/>
    </source>
</evidence>
<accession>A0ABD1EP77</accession>
<name>A0ABD1EP77_HYPHA</name>
<reference evidence="2 3" key="1">
    <citation type="submission" date="2024-05" db="EMBL/GenBank/DDBJ databases">
        <title>Genetic variation in Jamaican populations of the coffee berry borer (Hypothenemus hampei).</title>
        <authorList>
            <person name="Errbii M."/>
            <person name="Myrie A."/>
        </authorList>
    </citation>
    <scope>NUCLEOTIDE SEQUENCE [LARGE SCALE GENOMIC DNA]</scope>
    <source>
        <strain evidence="2">JA-Hopewell-2020-01-JO</strain>
        <tissue evidence="2">Whole body</tissue>
    </source>
</reference>
<proteinExistence type="predicted"/>
<evidence type="ECO:0000313" key="2">
    <source>
        <dbReference type="EMBL" id="KAL1498308.1"/>
    </source>
</evidence>
<keyword evidence="1" id="KW-1133">Transmembrane helix</keyword>
<dbReference type="AlphaFoldDB" id="A0ABD1EP77"/>
<keyword evidence="3" id="KW-1185">Reference proteome</keyword>
<sequence>MQKPETGILVWDVLKNFDVQPDPENLKRFSVTIPVISNPMFSYSKKCYVSQYYRNSCNVEPKKHRAVLDFNEIALVADEVVVEPVNDRRISRDRFASETDLLVLDPLLLETMPRQRVKTSSTESEQNKMARITITYVLAFFALILITYFIIYLA</sequence>
<comment type="caution">
    <text evidence="2">The sequence shown here is derived from an EMBL/GenBank/DDBJ whole genome shotgun (WGS) entry which is preliminary data.</text>
</comment>
<feature type="transmembrane region" description="Helical" evidence="1">
    <location>
        <begin position="134"/>
        <end position="153"/>
    </location>
</feature>